<protein>
    <submittedName>
        <fullName evidence="4">Aminoacyl-tRNA hydrolase</fullName>
    </submittedName>
</protein>
<accession>A0A2G6EAY9</accession>
<dbReference type="Gene3D" id="3.30.160.20">
    <property type="match status" value="1"/>
</dbReference>
<dbReference type="PROSITE" id="PS00745">
    <property type="entry name" value="RF_PROK_I"/>
    <property type="match status" value="1"/>
</dbReference>
<name>A0A2G6EAY9_9BACT</name>
<dbReference type="Proteomes" id="UP000229740">
    <property type="component" value="Unassembled WGS sequence"/>
</dbReference>
<feature type="domain" description="Prokaryotic-type class I peptide chain release factors" evidence="3">
    <location>
        <begin position="21"/>
        <end position="37"/>
    </location>
</feature>
<keyword evidence="4" id="KW-0378">Hydrolase</keyword>
<dbReference type="GO" id="GO:0043022">
    <property type="term" value="F:ribosome binding"/>
    <property type="evidence" value="ECO:0007669"/>
    <property type="project" value="TreeGrafter"/>
</dbReference>
<evidence type="ECO:0000313" key="5">
    <source>
        <dbReference type="Proteomes" id="UP000229740"/>
    </source>
</evidence>
<evidence type="ECO:0000256" key="2">
    <source>
        <dbReference type="SAM" id="MobiDB-lite"/>
    </source>
</evidence>
<evidence type="ECO:0000259" key="3">
    <source>
        <dbReference type="PROSITE" id="PS00745"/>
    </source>
</evidence>
<feature type="compositionally biased region" description="Basic residues" evidence="2">
    <location>
        <begin position="115"/>
        <end position="131"/>
    </location>
</feature>
<dbReference type="GO" id="GO:0004045">
    <property type="term" value="F:peptidyl-tRNA hydrolase activity"/>
    <property type="evidence" value="ECO:0007669"/>
    <property type="project" value="TreeGrafter"/>
</dbReference>
<sequence length="140" mass="16253">MIRITTTISIDENDIHEEFVRASGPGGQHVNKVATAVQLRFDVRSSGLPQELKARLRRIAGRRMTEAGILTIHACRFRTQERNRQDALQRLIALLRDAAKRPQTRKKTTPGQASKQRRLDKKRQRSRLKQLRRFDSWAED</sequence>
<dbReference type="Pfam" id="PF00472">
    <property type="entry name" value="RF-1"/>
    <property type="match status" value="1"/>
</dbReference>
<gene>
    <name evidence="4" type="ORF">CSB45_02785</name>
</gene>
<evidence type="ECO:0000313" key="4">
    <source>
        <dbReference type="EMBL" id="PID58941.1"/>
    </source>
</evidence>
<comment type="similarity">
    <text evidence="1">Belongs to the prokaryotic/mitochondrial release factor family.</text>
</comment>
<evidence type="ECO:0000256" key="1">
    <source>
        <dbReference type="ARBA" id="ARBA00010835"/>
    </source>
</evidence>
<proteinExistence type="inferred from homology"/>
<comment type="caution">
    <text evidence="4">The sequence shown here is derived from an EMBL/GenBank/DDBJ whole genome shotgun (WGS) entry which is preliminary data.</text>
</comment>
<dbReference type="GO" id="GO:0003747">
    <property type="term" value="F:translation release factor activity"/>
    <property type="evidence" value="ECO:0007669"/>
    <property type="project" value="InterPro"/>
</dbReference>
<dbReference type="InterPro" id="IPR045853">
    <property type="entry name" value="Pep_chain_release_fac_I_sf"/>
</dbReference>
<dbReference type="GO" id="GO:0072344">
    <property type="term" value="P:rescue of stalled ribosome"/>
    <property type="evidence" value="ECO:0007669"/>
    <property type="project" value="TreeGrafter"/>
</dbReference>
<dbReference type="NCBIfam" id="NF006718">
    <property type="entry name" value="PRK09256.1"/>
    <property type="match status" value="1"/>
</dbReference>
<dbReference type="FunFam" id="3.30.160.20:FF:000046">
    <property type="entry name" value="Peptidyl-tRNA hydrolase ICT1"/>
    <property type="match status" value="1"/>
</dbReference>
<feature type="region of interest" description="Disordered" evidence="2">
    <location>
        <begin position="99"/>
        <end position="140"/>
    </location>
</feature>
<dbReference type="PANTHER" id="PTHR47814:SF1">
    <property type="entry name" value="PEPTIDYL-TRNA HYDROLASE ARFB"/>
    <property type="match status" value="1"/>
</dbReference>
<dbReference type="PANTHER" id="PTHR47814">
    <property type="entry name" value="PEPTIDYL-TRNA HYDROLASE ARFB"/>
    <property type="match status" value="1"/>
</dbReference>
<dbReference type="InterPro" id="IPR000352">
    <property type="entry name" value="Pep_chain_release_fac_I"/>
</dbReference>
<dbReference type="EMBL" id="PDPS01000021">
    <property type="protein sequence ID" value="PID58941.1"/>
    <property type="molecule type" value="Genomic_DNA"/>
</dbReference>
<reference evidence="4 5" key="1">
    <citation type="submission" date="2017-10" db="EMBL/GenBank/DDBJ databases">
        <title>Novel microbial diversity and functional potential in the marine mammal oral microbiome.</title>
        <authorList>
            <person name="Dudek N.K."/>
            <person name="Sun C.L."/>
            <person name="Burstein D."/>
            <person name="Kantor R.S."/>
            <person name="Aliaga Goltsman D.S."/>
            <person name="Bik E.M."/>
            <person name="Thomas B.C."/>
            <person name="Banfield J.F."/>
            <person name="Relman D.A."/>
        </authorList>
    </citation>
    <scope>NUCLEOTIDE SEQUENCE [LARGE SCALE GENOMIC DNA]</scope>
    <source>
        <strain evidence="4">DOLZORAL124_49_17</strain>
    </source>
</reference>
<dbReference type="AlphaFoldDB" id="A0A2G6EAY9"/>
<dbReference type="SUPFAM" id="SSF75620">
    <property type="entry name" value="Release factor"/>
    <property type="match status" value="1"/>
</dbReference>
<organism evidence="4 5">
    <name type="scientific">candidate division KSB3 bacterium</name>
    <dbReference type="NCBI Taxonomy" id="2044937"/>
    <lineage>
        <taxon>Bacteria</taxon>
        <taxon>candidate division KSB3</taxon>
    </lineage>
</organism>